<name>A0ACC1P438_9APHY</name>
<comment type="caution">
    <text evidence="1">The sequence shown here is derived from an EMBL/GenBank/DDBJ whole genome shotgun (WGS) entry which is preliminary data.</text>
</comment>
<dbReference type="EMBL" id="JANSHE010003325">
    <property type="protein sequence ID" value="KAJ2986565.1"/>
    <property type="molecule type" value="Genomic_DNA"/>
</dbReference>
<keyword evidence="2" id="KW-1185">Reference proteome</keyword>
<organism evidence="1 2">
    <name type="scientific">Trametes sanguinea</name>
    <dbReference type="NCBI Taxonomy" id="158606"/>
    <lineage>
        <taxon>Eukaryota</taxon>
        <taxon>Fungi</taxon>
        <taxon>Dikarya</taxon>
        <taxon>Basidiomycota</taxon>
        <taxon>Agaricomycotina</taxon>
        <taxon>Agaricomycetes</taxon>
        <taxon>Polyporales</taxon>
        <taxon>Polyporaceae</taxon>
        <taxon>Trametes</taxon>
    </lineage>
</organism>
<gene>
    <name evidence="1" type="ORF">NUW54_g9722</name>
</gene>
<sequence>MRHSARNAFIFALNDHLPSPHTPPPASSSDTTFVSPPSAKLAEHTPSPSSSSSSSTSTEHANGTAISSSSTIPGSSHSRRRSRGSRGLLGDMFSPRSSNYERLEGGMGPSKNGSGRRFAWKKFAIGAVVIIGLVYFFGPRKETFDEYIPSIISDPTHVDYEAPEPTVTRVPIRPPHEDDMVPPARPTDPASDGDLTKTHLHS</sequence>
<reference evidence="1" key="1">
    <citation type="submission" date="2022-08" db="EMBL/GenBank/DDBJ databases">
        <title>Genome Sequence of Pycnoporus sanguineus.</title>
        <authorList>
            <person name="Buettner E."/>
        </authorList>
    </citation>
    <scope>NUCLEOTIDE SEQUENCE</scope>
    <source>
        <strain evidence="1">CG-C14</strain>
    </source>
</reference>
<accession>A0ACC1P438</accession>
<evidence type="ECO:0000313" key="1">
    <source>
        <dbReference type="EMBL" id="KAJ2986565.1"/>
    </source>
</evidence>
<dbReference type="Proteomes" id="UP001144978">
    <property type="component" value="Unassembled WGS sequence"/>
</dbReference>
<protein>
    <submittedName>
        <fullName evidence="1">Uncharacterized protein</fullName>
    </submittedName>
</protein>
<evidence type="ECO:0000313" key="2">
    <source>
        <dbReference type="Proteomes" id="UP001144978"/>
    </source>
</evidence>
<proteinExistence type="predicted"/>